<protein>
    <submittedName>
        <fullName evidence="1">Uncharacterized protein</fullName>
    </submittedName>
</protein>
<proteinExistence type="predicted"/>
<reference evidence="1" key="1">
    <citation type="submission" date="2021-01" db="EMBL/GenBank/DDBJ databases">
        <authorList>
            <person name="Corre E."/>
            <person name="Pelletier E."/>
            <person name="Niang G."/>
            <person name="Scheremetjew M."/>
            <person name="Finn R."/>
            <person name="Kale V."/>
            <person name="Holt S."/>
            <person name="Cochrane G."/>
            <person name="Meng A."/>
            <person name="Brown T."/>
            <person name="Cohen L."/>
        </authorList>
    </citation>
    <scope>NUCLEOTIDE SEQUENCE</scope>
    <source>
        <strain evidence="1">UTEX LB 985</strain>
    </source>
</reference>
<accession>A0A7S2JGD5</accession>
<organism evidence="1">
    <name type="scientific">Haptolina brevifila</name>
    <dbReference type="NCBI Taxonomy" id="156173"/>
    <lineage>
        <taxon>Eukaryota</taxon>
        <taxon>Haptista</taxon>
        <taxon>Haptophyta</taxon>
        <taxon>Prymnesiophyceae</taxon>
        <taxon>Prymnesiales</taxon>
        <taxon>Prymnesiaceae</taxon>
        <taxon>Haptolina</taxon>
    </lineage>
</organism>
<gene>
    <name evidence="1" type="ORF">CBRE1094_LOCUS43566</name>
</gene>
<dbReference type="EMBL" id="HBGU01079827">
    <property type="protein sequence ID" value="CAD9546957.1"/>
    <property type="molecule type" value="Transcribed_RNA"/>
</dbReference>
<dbReference type="AlphaFoldDB" id="A0A7S2JGD5"/>
<sequence>MRAATALRGPARSLTVPLLDGYRTARRQAVNEHAARALLCPVEWSSPCKGKLEARAELEARPSTRASTACGGHIYFPSLTERTTGKRLCLAMGPDDLTQFIGLKAGKAGQPVSLTHGTLRHHPLEQRKASCTGHTSGVTQHDCAFLNKLIIAEATALTEDTQLALQADCLNPEGPWARAQFLEVDWNEDYWPIDLGGHSGTPPDEKIKDLQFDASRMLMPNSAMCVIVDRSTKLPVIAWGRAVAQTVGCRFRTHLQPLSMMPARRRFRSGHRQTSGFEQECAGIEQRLEMVGARVQGCNKHQRGRPLHERPSLRPHVVNADKEGDICVYVNAWDEFDYWFAPIMMEAYREWGQLLHALFPLCSAYACAVKA</sequence>
<evidence type="ECO:0000313" key="1">
    <source>
        <dbReference type="EMBL" id="CAD9546957.1"/>
    </source>
</evidence>
<name>A0A7S2JGD5_9EUKA</name>